<evidence type="ECO:0008006" key="3">
    <source>
        <dbReference type="Google" id="ProtNLM"/>
    </source>
</evidence>
<protein>
    <recommendedName>
        <fullName evidence="3">Apea-like HEPN domain-containing protein</fullName>
    </recommendedName>
</protein>
<dbReference type="EMBL" id="MGAQ01000029">
    <property type="protein sequence ID" value="OGK49620.1"/>
    <property type="molecule type" value="Genomic_DNA"/>
</dbReference>
<name>A0A1F7J1Y8_9BACT</name>
<organism evidence="1 2">
    <name type="scientific">Candidatus Roizmanbacteria bacterium RIFCSPLOWO2_01_FULL_40_42</name>
    <dbReference type="NCBI Taxonomy" id="1802066"/>
    <lineage>
        <taxon>Bacteria</taxon>
        <taxon>Candidatus Roizmaniibacteriota</taxon>
    </lineage>
</organism>
<evidence type="ECO:0000313" key="1">
    <source>
        <dbReference type="EMBL" id="OGK49620.1"/>
    </source>
</evidence>
<comment type="caution">
    <text evidence="1">The sequence shown here is derived from an EMBL/GenBank/DDBJ whole genome shotgun (WGS) entry which is preliminary data.</text>
</comment>
<accession>A0A1F7J1Y8</accession>
<gene>
    <name evidence="1" type="ORF">A3B50_04170</name>
</gene>
<dbReference type="AlphaFoldDB" id="A0A1F7J1Y8"/>
<evidence type="ECO:0000313" key="2">
    <source>
        <dbReference type="Proteomes" id="UP000178558"/>
    </source>
</evidence>
<reference evidence="1 2" key="1">
    <citation type="journal article" date="2016" name="Nat. Commun.">
        <title>Thousands of microbial genomes shed light on interconnected biogeochemical processes in an aquifer system.</title>
        <authorList>
            <person name="Anantharaman K."/>
            <person name="Brown C.T."/>
            <person name="Hug L.A."/>
            <person name="Sharon I."/>
            <person name="Castelle C.J."/>
            <person name="Probst A.J."/>
            <person name="Thomas B.C."/>
            <person name="Singh A."/>
            <person name="Wilkins M.J."/>
            <person name="Karaoz U."/>
            <person name="Brodie E.L."/>
            <person name="Williams K.H."/>
            <person name="Hubbard S.S."/>
            <person name="Banfield J.F."/>
        </authorList>
    </citation>
    <scope>NUCLEOTIDE SEQUENCE [LARGE SCALE GENOMIC DNA]</scope>
</reference>
<proteinExistence type="predicted"/>
<sequence>MSISKTQIKTSLPYCLYRVDNRFFKTGDKFNTKIRFVKVETTPNRRTQSSQNIETIRDRWGIDAHSDVEIYTDKIFDNKDVDKAEKFTLKLANDFIKTYRYFSPEAVHLIPLTSEDLFGLTILSNGKGIANFTFAGGITVANPLLNHEVSNKIEQAIANKMKIQLWEELMLNANQYLYQTEYRHSVLESIIALELVVSDFIRKVCRKKNISSKAIESYIRDVGLTGNIDTTLRILLSGNQIPDAITLRKCKTSIKIRNAIVHKGKKDVNEKEARDSLEYSKKLIQFLTTLLI</sequence>
<dbReference type="Proteomes" id="UP000178558">
    <property type="component" value="Unassembled WGS sequence"/>
</dbReference>